<organism evidence="2 3">
    <name type="scientific">Lelliottia amnigena</name>
    <name type="common">Enterobacter amnigenus</name>
    <dbReference type="NCBI Taxonomy" id="61646"/>
    <lineage>
        <taxon>Bacteria</taxon>
        <taxon>Pseudomonadati</taxon>
        <taxon>Pseudomonadota</taxon>
        <taxon>Gammaproteobacteria</taxon>
        <taxon>Enterobacterales</taxon>
        <taxon>Enterobacteriaceae</taxon>
        <taxon>Lelliottia</taxon>
    </lineage>
</organism>
<dbReference type="FunFam" id="3.40.50.880:FF:000033">
    <property type="entry name" value="Glutamine amidotransferase class-I"/>
    <property type="match status" value="1"/>
</dbReference>
<dbReference type="Proteomes" id="UP000653275">
    <property type="component" value="Unassembled WGS sequence"/>
</dbReference>
<protein>
    <submittedName>
        <fullName evidence="2">Type 1 glutamine amidotransferase</fullName>
    </submittedName>
</protein>
<dbReference type="PROSITE" id="PS51273">
    <property type="entry name" value="GATASE_TYPE_1"/>
    <property type="match status" value="1"/>
</dbReference>
<dbReference type="EMBL" id="JAENMS010000006">
    <property type="protein sequence ID" value="MBL5935426.1"/>
    <property type="molecule type" value="Genomic_DNA"/>
</dbReference>
<dbReference type="Gene3D" id="3.40.50.880">
    <property type="match status" value="1"/>
</dbReference>
<comment type="caution">
    <text evidence="2">The sequence shown here is derived from an EMBL/GenBank/DDBJ whole genome shotgun (WGS) entry which is preliminary data.</text>
</comment>
<dbReference type="RefSeq" id="WP_202665928.1">
    <property type="nucleotide sequence ID" value="NZ_JAENMR010000006.1"/>
</dbReference>
<evidence type="ECO:0000259" key="1">
    <source>
        <dbReference type="Pfam" id="PF00117"/>
    </source>
</evidence>
<dbReference type="InterPro" id="IPR044992">
    <property type="entry name" value="ChyE-like"/>
</dbReference>
<dbReference type="InterPro" id="IPR029062">
    <property type="entry name" value="Class_I_gatase-like"/>
</dbReference>
<dbReference type="SUPFAM" id="SSF52317">
    <property type="entry name" value="Class I glutamine amidotransferase-like"/>
    <property type="match status" value="1"/>
</dbReference>
<gene>
    <name evidence="2" type="ORF">I7V27_13360</name>
</gene>
<dbReference type="NCBIfam" id="NF006098">
    <property type="entry name" value="PRK08250.1"/>
    <property type="match status" value="1"/>
</dbReference>
<dbReference type="Pfam" id="PF00117">
    <property type="entry name" value="GATase"/>
    <property type="match status" value="1"/>
</dbReference>
<evidence type="ECO:0000313" key="2">
    <source>
        <dbReference type="EMBL" id="MBL5935426.1"/>
    </source>
</evidence>
<reference evidence="2" key="1">
    <citation type="submission" date="2020-12" db="EMBL/GenBank/DDBJ databases">
        <title>Draft genome sequence of Enterobacter spp., Lelliottia spp. and Serratia spp. isolated from drinking water reservoirs and lakes.</title>
        <authorList>
            <person name="Reitter C."/>
            <person name="Neuhaus K."/>
            <person name="Huegler M."/>
        </authorList>
    </citation>
    <scope>NUCLEOTIDE SEQUENCE</scope>
    <source>
        <strain evidence="2">TZW15</strain>
    </source>
</reference>
<accession>A0AAP2AF07</accession>
<dbReference type="PANTHER" id="PTHR42695">
    <property type="entry name" value="GLUTAMINE AMIDOTRANSFERASE YLR126C-RELATED"/>
    <property type="match status" value="1"/>
</dbReference>
<keyword evidence="2" id="KW-0315">Glutamine amidotransferase</keyword>
<sequence length="244" mass="27370">MRVNFIVHEHFEAPGAYETWARERDHEVTFSRVYTGEKRPTDAEGIDLLIIMGGPQDPSFTVEKCPHFDSKGEQALIASAVNAGKAVIGVCLGAQLIGEALGAPFAHSPEKEIGKFPIILTEAAAKNEMFSHFGPILEVGHWHNDMPGLTPDAEIIAYSTGCPRQIVAYSELVYGFQCHMEFTLAEVELLIAHSENDLRRAAEYRFVDTAEILRAHDYREMNKALFTFLDKLVARYQQKYQTQP</sequence>
<evidence type="ECO:0000313" key="3">
    <source>
        <dbReference type="Proteomes" id="UP000653275"/>
    </source>
</evidence>
<name>A0AAP2AF07_LELAM</name>
<feature type="domain" description="Glutamine amidotransferase" evidence="1">
    <location>
        <begin position="22"/>
        <end position="186"/>
    </location>
</feature>
<dbReference type="PANTHER" id="PTHR42695:SF5">
    <property type="entry name" value="GLUTAMINE AMIDOTRANSFERASE YLR126C-RELATED"/>
    <property type="match status" value="1"/>
</dbReference>
<dbReference type="InterPro" id="IPR017926">
    <property type="entry name" value="GATASE"/>
</dbReference>
<dbReference type="GO" id="GO:0005829">
    <property type="term" value="C:cytosol"/>
    <property type="evidence" value="ECO:0007669"/>
    <property type="project" value="TreeGrafter"/>
</dbReference>
<proteinExistence type="predicted"/>
<dbReference type="CDD" id="cd01741">
    <property type="entry name" value="GATase1_1"/>
    <property type="match status" value="1"/>
</dbReference>
<dbReference type="AlphaFoldDB" id="A0AAP2AF07"/>